<keyword evidence="5" id="KW-1185">Reference proteome</keyword>
<dbReference type="NCBIfam" id="NF002208">
    <property type="entry name" value="PRK01099.1-3"/>
    <property type="match status" value="1"/>
</dbReference>
<dbReference type="NCBIfam" id="NF002207">
    <property type="entry name" value="PRK01099.1-2"/>
    <property type="match status" value="1"/>
</dbReference>
<dbReference type="AlphaFoldDB" id="E0SP64"/>
<dbReference type="STRING" id="583356.Igag_1185"/>
<dbReference type="Gene3D" id="3.90.940.10">
    <property type="match status" value="1"/>
</dbReference>
<dbReference type="SMART" id="SM01409">
    <property type="entry name" value="RNA_pol_Rpb6"/>
    <property type="match status" value="1"/>
</dbReference>
<proteinExistence type="inferred from homology"/>
<dbReference type="GO" id="GO:0005737">
    <property type="term" value="C:cytoplasm"/>
    <property type="evidence" value="ECO:0007669"/>
    <property type="project" value="UniProtKB-SubCell"/>
</dbReference>
<name>E0SP64_IGNAA</name>
<dbReference type="GO" id="GO:0003677">
    <property type="term" value="F:DNA binding"/>
    <property type="evidence" value="ECO:0007669"/>
    <property type="project" value="UniProtKB-UniRule"/>
</dbReference>
<evidence type="ECO:0000313" key="4">
    <source>
        <dbReference type="EMBL" id="ADM27991.1"/>
    </source>
</evidence>
<dbReference type="HOGENOM" id="CLU_2079393_0_0_2"/>
<dbReference type="EMBL" id="CP002098">
    <property type="protein sequence ID" value="ADM27991.1"/>
    <property type="molecule type" value="Genomic_DNA"/>
</dbReference>
<accession>E0SP64</accession>
<comment type="similarity">
    <text evidence="3">Belongs to the archaeal Rpo6/eukaryotic RPB6 RNA polymerase subunit family.</text>
</comment>
<dbReference type="InterPro" id="IPR020708">
    <property type="entry name" value="DNA-dir_RNA_polK_14-18kDa_CS"/>
</dbReference>
<dbReference type="GO" id="GO:0000428">
    <property type="term" value="C:DNA-directed RNA polymerase complex"/>
    <property type="evidence" value="ECO:0007669"/>
    <property type="project" value="UniProtKB-KW"/>
</dbReference>
<evidence type="ECO:0000256" key="2">
    <source>
        <dbReference type="ARBA" id="ARBA00023163"/>
    </source>
</evidence>
<dbReference type="InterPro" id="IPR006111">
    <property type="entry name" value="Rpo6/Rpb6"/>
</dbReference>
<dbReference type="PANTHER" id="PTHR47227:SF5">
    <property type="entry name" value="DNA-DIRECTED RNA POLYMERASES I, II, AND III SUBUNIT RPABC2"/>
    <property type="match status" value="1"/>
</dbReference>
<dbReference type="KEGG" id="iag:Igag_1185"/>
<evidence type="ECO:0000313" key="5">
    <source>
        <dbReference type="Proteomes" id="UP000001304"/>
    </source>
</evidence>
<dbReference type="GO" id="GO:0042797">
    <property type="term" value="P:tRNA transcription by RNA polymerase III"/>
    <property type="evidence" value="ECO:0007669"/>
    <property type="project" value="TreeGrafter"/>
</dbReference>
<dbReference type="InterPro" id="IPR006110">
    <property type="entry name" value="Pol_omega/Rpo6/RPB6"/>
</dbReference>
<dbReference type="PROSITE" id="PS01111">
    <property type="entry name" value="RNA_POL_K_14KD"/>
    <property type="match status" value="1"/>
</dbReference>
<sequence>MSIDIEKAIVRSIDEIVIGPKRLTKYEKARIVAARALQLAMGAPPLIDISSLQNKDPVIIAERELLLGVLPILIKREKPNGEYQLIPLKILADIERKKVEKLNDIIIKHFGEEHSLL</sequence>
<keyword evidence="3 4" id="KW-0808">Transferase</keyword>
<organism evidence="4 5">
    <name type="scientific">Ignisphaera aggregans (strain DSM 17230 / JCM 13409 / AQ1.S1)</name>
    <dbReference type="NCBI Taxonomy" id="583356"/>
    <lineage>
        <taxon>Archaea</taxon>
        <taxon>Thermoproteota</taxon>
        <taxon>Thermoprotei</taxon>
        <taxon>Desulfurococcales</taxon>
        <taxon>Desulfurococcaceae</taxon>
        <taxon>Ignisphaera</taxon>
    </lineage>
</organism>
<dbReference type="SUPFAM" id="SSF63562">
    <property type="entry name" value="RPB6/omega subunit-like"/>
    <property type="match status" value="1"/>
</dbReference>
<evidence type="ECO:0000256" key="1">
    <source>
        <dbReference type="ARBA" id="ARBA00022478"/>
    </source>
</evidence>
<dbReference type="EC" id="2.7.7.6" evidence="3"/>
<keyword evidence="3" id="KW-0963">Cytoplasm</keyword>
<gene>
    <name evidence="3" type="primary">rpo6</name>
    <name evidence="3" type="synonym">rpoK</name>
    <name evidence="4" type="ordered locus">Igag_1185</name>
</gene>
<reference evidence="4 5" key="1">
    <citation type="journal article" date="2010" name="Stand. Genomic Sci.">
        <title>Complete genome sequence of Ignisphaera aggregans type strain (AQ1.S1).</title>
        <authorList>
            <person name="Goker M."/>
            <person name="Held B."/>
            <person name="Lapidus A."/>
            <person name="Nolan M."/>
            <person name="Spring S."/>
            <person name="Yasawong M."/>
            <person name="Lucas S."/>
            <person name="Glavina Del Rio T."/>
            <person name="Tice H."/>
            <person name="Cheng J.F."/>
            <person name="Goodwin L."/>
            <person name="Tapia R."/>
            <person name="Pitluck S."/>
            <person name="Liolios K."/>
            <person name="Ivanova N."/>
            <person name="Mavromatis K."/>
            <person name="Mikhailova N."/>
            <person name="Pati A."/>
            <person name="Chen A."/>
            <person name="Palaniappan K."/>
            <person name="Brambilla E."/>
            <person name="Land M."/>
            <person name="Hauser L."/>
            <person name="Chang Y.J."/>
            <person name="Jeffries C.D."/>
            <person name="Brettin T."/>
            <person name="Detter J.C."/>
            <person name="Han C."/>
            <person name="Rohde M."/>
            <person name="Sikorski J."/>
            <person name="Woyke T."/>
            <person name="Bristow J."/>
            <person name="Eisen J.A."/>
            <person name="Markowitz V."/>
            <person name="Hugenholtz P."/>
            <person name="Kyrpides N.C."/>
            <person name="Klenk H.P."/>
        </authorList>
    </citation>
    <scope>NUCLEOTIDE SEQUENCE [LARGE SCALE GENOMIC DNA]</scope>
    <source>
        <strain evidence="5">DSM 17230 / JCM 13409 / AQ1.S1</strain>
    </source>
</reference>
<keyword evidence="1 3" id="KW-0240">DNA-directed RNA polymerase</keyword>
<keyword evidence="2 3" id="KW-0804">Transcription</keyword>
<comment type="subunit">
    <text evidence="3">Part of the RNA polymerase complex.</text>
</comment>
<comment type="subcellular location">
    <subcellularLocation>
        <location evidence="3">Cytoplasm</location>
    </subcellularLocation>
</comment>
<protein>
    <recommendedName>
        <fullName evidence="3">DNA-directed RNA polymerase subunit Rpo6</fullName>
        <ecNumber evidence="3">2.7.7.6</ecNumber>
    </recommendedName>
    <alternativeName>
        <fullName evidence="3">DNA-directed RNA polymerase subunit K</fullName>
    </alternativeName>
</protein>
<dbReference type="GO" id="GO:0003899">
    <property type="term" value="F:DNA-directed RNA polymerase activity"/>
    <property type="evidence" value="ECO:0007669"/>
    <property type="project" value="UniProtKB-UniRule"/>
</dbReference>
<dbReference type="Pfam" id="PF01192">
    <property type="entry name" value="RNA_pol_Rpb6"/>
    <property type="match status" value="1"/>
</dbReference>
<dbReference type="GO" id="GO:0006360">
    <property type="term" value="P:transcription by RNA polymerase I"/>
    <property type="evidence" value="ECO:0007669"/>
    <property type="project" value="TreeGrafter"/>
</dbReference>
<dbReference type="InterPro" id="IPR036161">
    <property type="entry name" value="RPB6/omega-like_sf"/>
</dbReference>
<dbReference type="PANTHER" id="PTHR47227">
    <property type="entry name" value="DNA-DIRECTED RNA POLYMERASE SUBUNIT K"/>
    <property type="match status" value="1"/>
</dbReference>
<dbReference type="Proteomes" id="UP000001304">
    <property type="component" value="Chromosome"/>
</dbReference>
<comment type="function">
    <text evidence="3">DNA-dependent RNA polymerase (RNAP) catalyzes the transcription of DNA into RNA using the four ribonucleoside triphosphates as substrates.</text>
</comment>
<dbReference type="HAMAP" id="MF_00192">
    <property type="entry name" value="RNApol_arch_Rpo6"/>
    <property type="match status" value="1"/>
</dbReference>
<evidence type="ECO:0000256" key="3">
    <source>
        <dbReference type="HAMAP-Rule" id="MF_00192"/>
    </source>
</evidence>
<dbReference type="GO" id="GO:0006366">
    <property type="term" value="P:transcription by RNA polymerase II"/>
    <property type="evidence" value="ECO:0007669"/>
    <property type="project" value="TreeGrafter"/>
</dbReference>
<comment type="catalytic activity">
    <reaction evidence="3">
        <text>RNA(n) + a ribonucleoside 5'-triphosphate = RNA(n+1) + diphosphate</text>
        <dbReference type="Rhea" id="RHEA:21248"/>
        <dbReference type="Rhea" id="RHEA-COMP:14527"/>
        <dbReference type="Rhea" id="RHEA-COMP:17342"/>
        <dbReference type="ChEBI" id="CHEBI:33019"/>
        <dbReference type="ChEBI" id="CHEBI:61557"/>
        <dbReference type="ChEBI" id="CHEBI:140395"/>
        <dbReference type="EC" id="2.7.7.6"/>
    </reaction>
</comment>
<keyword evidence="3 4" id="KW-0548">Nucleotidyltransferase</keyword>